<evidence type="ECO:0000256" key="13">
    <source>
        <dbReference type="RuleBase" id="RU362042"/>
    </source>
</evidence>
<evidence type="ECO:0000256" key="3">
    <source>
        <dbReference type="ARBA" id="ARBA00009370"/>
    </source>
</evidence>
<dbReference type="NCBIfam" id="TIGR02227">
    <property type="entry name" value="sigpep_I_bact"/>
    <property type="match status" value="1"/>
</dbReference>
<keyword evidence="9 12" id="KW-1133">Transmembrane helix</keyword>
<dbReference type="AlphaFoldDB" id="A0A0V8GK76"/>
<dbReference type="Pfam" id="PF10502">
    <property type="entry name" value="Peptidase_S26"/>
    <property type="match status" value="1"/>
</dbReference>
<comment type="similarity">
    <text evidence="3 13">Belongs to the peptidase S26 family.</text>
</comment>
<keyword evidence="6 12" id="KW-0645">Protease</keyword>
<evidence type="ECO:0000313" key="15">
    <source>
        <dbReference type="EMBL" id="KSU50621.1"/>
    </source>
</evidence>
<proteinExistence type="inferred from homology"/>
<evidence type="ECO:0000256" key="11">
    <source>
        <dbReference type="PIRSR" id="PIRSR600223-1"/>
    </source>
</evidence>
<dbReference type="InterPro" id="IPR000223">
    <property type="entry name" value="Pept_S26A_signal_pept_1"/>
</dbReference>
<dbReference type="Gene3D" id="2.10.109.10">
    <property type="entry name" value="Umud Fragment, subunit A"/>
    <property type="match status" value="1"/>
</dbReference>
<dbReference type="InterPro" id="IPR019758">
    <property type="entry name" value="Pept_S26A_signal_pept_1_CS"/>
</dbReference>
<dbReference type="FunFam" id="2.10.109.10:FF:000008">
    <property type="entry name" value="Signal peptidase I"/>
    <property type="match status" value="1"/>
</dbReference>
<dbReference type="PANTHER" id="PTHR43390:SF1">
    <property type="entry name" value="CHLOROPLAST PROCESSING PEPTIDASE"/>
    <property type="match status" value="1"/>
</dbReference>
<keyword evidence="5" id="KW-1003">Cell membrane</keyword>
<evidence type="ECO:0000256" key="5">
    <source>
        <dbReference type="ARBA" id="ARBA00022475"/>
    </source>
</evidence>
<gene>
    <name evidence="17" type="primary">lepB</name>
    <name evidence="15" type="ORF">AS033_04360</name>
    <name evidence="16" type="ORF">RSA11_09510</name>
    <name evidence="17" type="ORF">SZL87_02890</name>
</gene>
<dbReference type="RefSeq" id="WP_023468737.1">
    <property type="nucleotide sequence ID" value="NZ_FMYN01000001.1"/>
</dbReference>
<dbReference type="GO" id="GO:0005886">
    <property type="term" value="C:plasma membrane"/>
    <property type="evidence" value="ECO:0007669"/>
    <property type="project" value="UniProtKB-SubCell"/>
</dbReference>
<evidence type="ECO:0000259" key="14">
    <source>
        <dbReference type="Pfam" id="PF10502"/>
    </source>
</evidence>
<dbReference type="PRINTS" id="PR00727">
    <property type="entry name" value="LEADERPTASE"/>
</dbReference>
<evidence type="ECO:0000256" key="9">
    <source>
        <dbReference type="ARBA" id="ARBA00022989"/>
    </source>
</evidence>
<keyword evidence="7 12" id="KW-0812">Transmembrane</keyword>
<dbReference type="CDD" id="cd06530">
    <property type="entry name" value="S26_SPase_I"/>
    <property type="match status" value="1"/>
</dbReference>
<dbReference type="EC" id="3.4.21.89" evidence="4 12"/>
<evidence type="ECO:0000313" key="20">
    <source>
        <dbReference type="Proteomes" id="UP001387110"/>
    </source>
</evidence>
<dbReference type="GO" id="GO:0006465">
    <property type="term" value="P:signal peptide processing"/>
    <property type="evidence" value="ECO:0007669"/>
    <property type="project" value="InterPro"/>
</dbReference>
<keyword evidence="10 12" id="KW-0472">Membrane</keyword>
<comment type="subcellular location">
    <subcellularLocation>
        <location evidence="2">Cell membrane</location>
        <topology evidence="2">Single-pass type II membrane protein</topology>
    </subcellularLocation>
    <subcellularLocation>
        <location evidence="13">Membrane</location>
        <topology evidence="13">Single-pass type II membrane protein</topology>
    </subcellularLocation>
</comment>
<dbReference type="GeneID" id="90837156"/>
<reference evidence="17 20" key="3">
    <citation type="submission" date="2023-12" db="EMBL/GenBank/DDBJ databases">
        <authorList>
            <person name="Easwaran N."/>
            <person name="Lazarus H.P.S."/>
        </authorList>
    </citation>
    <scope>NUCLEOTIDE SEQUENCE [LARGE SCALE GENOMIC DNA]</scope>
    <source>
        <strain evidence="17 20">VIT-2023</strain>
    </source>
</reference>
<evidence type="ECO:0000313" key="19">
    <source>
        <dbReference type="Proteomes" id="UP000072605"/>
    </source>
</evidence>
<evidence type="ECO:0000256" key="12">
    <source>
        <dbReference type="RuleBase" id="RU003993"/>
    </source>
</evidence>
<evidence type="ECO:0000256" key="8">
    <source>
        <dbReference type="ARBA" id="ARBA00022801"/>
    </source>
</evidence>
<evidence type="ECO:0000256" key="1">
    <source>
        <dbReference type="ARBA" id="ARBA00000677"/>
    </source>
</evidence>
<dbReference type="GO" id="GO:0004252">
    <property type="term" value="F:serine-type endopeptidase activity"/>
    <property type="evidence" value="ECO:0007669"/>
    <property type="project" value="InterPro"/>
</dbReference>
<evidence type="ECO:0000313" key="16">
    <source>
        <dbReference type="EMBL" id="KTR26619.1"/>
    </source>
</evidence>
<dbReference type="EMBL" id="LNQL01000001">
    <property type="protein sequence ID" value="KSU50621.1"/>
    <property type="molecule type" value="Genomic_DNA"/>
</dbReference>
<feature type="active site" evidence="11">
    <location>
        <position position="35"/>
    </location>
</feature>
<dbReference type="PROSITE" id="PS00761">
    <property type="entry name" value="SPASE_I_3"/>
    <property type="match status" value="1"/>
</dbReference>
<evidence type="ECO:0000256" key="4">
    <source>
        <dbReference type="ARBA" id="ARBA00013208"/>
    </source>
</evidence>
<dbReference type="InterPro" id="IPR019533">
    <property type="entry name" value="Peptidase_S26"/>
</dbReference>
<dbReference type="Proteomes" id="UP000072605">
    <property type="component" value="Unassembled WGS sequence"/>
</dbReference>
<comment type="catalytic activity">
    <reaction evidence="1 12">
        <text>Cleavage of hydrophobic, N-terminal signal or leader sequences from secreted and periplasmic proteins.</text>
        <dbReference type="EC" id="3.4.21.89"/>
    </reaction>
</comment>
<evidence type="ECO:0000256" key="7">
    <source>
        <dbReference type="ARBA" id="ARBA00022692"/>
    </source>
</evidence>
<dbReference type="GO" id="GO:0009003">
    <property type="term" value="F:signal peptidase activity"/>
    <property type="evidence" value="ECO:0007669"/>
    <property type="project" value="UniProtKB-EC"/>
</dbReference>
<keyword evidence="8 12" id="KW-0378">Hydrolase</keyword>
<dbReference type="SUPFAM" id="SSF51306">
    <property type="entry name" value="LexA/Signal peptidase"/>
    <property type="match status" value="1"/>
</dbReference>
<evidence type="ECO:0000256" key="2">
    <source>
        <dbReference type="ARBA" id="ARBA00004401"/>
    </source>
</evidence>
<accession>A0A0V8GK76</accession>
<feature type="domain" description="Peptidase S26" evidence="14">
    <location>
        <begin position="5"/>
        <end position="170"/>
    </location>
</feature>
<dbReference type="OrthoDB" id="9802919at2"/>
<feature type="active site" evidence="11">
    <location>
        <position position="76"/>
    </location>
</feature>
<evidence type="ECO:0000313" key="18">
    <source>
        <dbReference type="Proteomes" id="UP000053797"/>
    </source>
</evidence>
<evidence type="ECO:0000256" key="10">
    <source>
        <dbReference type="ARBA" id="ARBA00023136"/>
    </source>
</evidence>
<organism evidence="15 18">
    <name type="scientific">Exiguobacterium indicum</name>
    <dbReference type="NCBI Taxonomy" id="296995"/>
    <lineage>
        <taxon>Bacteria</taxon>
        <taxon>Bacillati</taxon>
        <taxon>Bacillota</taxon>
        <taxon>Bacilli</taxon>
        <taxon>Bacillales</taxon>
        <taxon>Bacillales Family XII. Incertae Sedis</taxon>
        <taxon>Exiguobacterium</taxon>
    </lineage>
</organism>
<comment type="caution">
    <text evidence="15">The sequence shown here is derived from an EMBL/GenBank/DDBJ whole genome shotgun (WGS) entry which is preliminary data.</text>
</comment>
<dbReference type="PROSITE" id="PS00501">
    <property type="entry name" value="SPASE_I_1"/>
    <property type="match status" value="1"/>
</dbReference>
<dbReference type="EMBL" id="JBAWKY010000001">
    <property type="protein sequence ID" value="MEI4461368.1"/>
    <property type="molecule type" value="Genomic_DNA"/>
</dbReference>
<feature type="transmembrane region" description="Helical" evidence="12">
    <location>
        <begin position="6"/>
        <end position="31"/>
    </location>
</feature>
<reference evidence="15 18" key="1">
    <citation type="journal article" date="2015" name="Int. J. Syst. Evol. Microbiol.">
        <title>Exiguobacterium enclense sp. nov., isolated from sediment.</title>
        <authorList>
            <person name="Dastager S.G."/>
            <person name="Mawlankar R."/>
            <person name="Sonalkar V.V."/>
            <person name="Thorat M.N."/>
            <person name="Mual P."/>
            <person name="Verma A."/>
            <person name="Krishnamurthi S."/>
            <person name="Tang S.K."/>
            <person name="Li W.J."/>
        </authorList>
    </citation>
    <scope>NUCLEOTIDE SEQUENCE [LARGE SCALE GENOMIC DNA]</scope>
    <source>
        <strain evidence="15 18">NIO-1109</strain>
    </source>
</reference>
<protein>
    <recommendedName>
        <fullName evidence="4 12">Signal peptidase I</fullName>
        <ecNumber evidence="4 12">3.4.21.89</ecNumber>
    </recommendedName>
</protein>
<keyword evidence="20" id="KW-1185">Reference proteome</keyword>
<reference evidence="16 19" key="2">
    <citation type="journal article" date="2016" name="Front. Microbiol.">
        <title>Genomic Resource of Rice Seed Associated Bacteria.</title>
        <authorList>
            <person name="Midha S."/>
            <person name="Bansal K."/>
            <person name="Sharma S."/>
            <person name="Kumar N."/>
            <person name="Patil P.P."/>
            <person name="Chaudhry V."/>
            <person name="Patil P.B."/>
        </authorList>
    </citation>
    <scope>NUCLEOTIDE SEQUENCE [LARGE SCALE GENOMIC DNA]</scope>
    <source>
        <strain evidence="16 19">RSA11</strain>
    </source>
</reference>
<dbReference type="InterPro" id="IPR019757">
    <property type="entry name" value="Pept_S26A_signal_pept_1_Lys-AS"/>
</dbReference>
<evidence type="ECO:0000256" key="6">
    <source>
        <dbReference type="ARBA" id="ARBA00022670"/>
    </source>
</evidence>
<dbReference type="PROSITE" id="PS00760">
    <property type="entry name" value="SPASE_I_2"/>
    <property type="match status" value="1"/>
</dbReference>
<dbReference type="EMBL" id="LDQV01000022">
    <property type="protein sequence ID" value="KTR26619.1"/>
    <property type="molecule type" value="Genomic_DNA"/>
</dbReference>
<dbReference type="InterPro" id="IPR019756">
    <property type="entry name" value="Pept_S26A_signal_pept_1_Ser-AS"/>
</dbReference>
<evidence type="ECO:0000313" key="17">
    <source>
        <dbReference type="EMBL" id="MEI4461368.1"/>
    </source>
</evidence>
<dbReference type="Proteomes" id="UP001387110">
    <property type="component" value="Unassembled WGS sequence"/>
</dbReference>
<sequence>MKELFSWVKALVVALVIAFIIRTFLFVPVIVDGESMMPTLHNADRMIVNKIPYYFNEPERGDIVVFHATETRDYIKRVIAVPGDTMYYKDDTLYVNDKKVAEPYLKEYKAQMSGVPLTEDFTLEERTGETTVPKGKVFVMGDNRQNSKDSRDIGFVDEDQIVGTTNFVFYPFNDVRSVD</sequence>
<dbReference type="PANTHER" id="PTHR43390">
    <property type="entry name" value="SIGNAL PEPTIDASE I"/>
    <property type="match status" value="1"/>
</dbReference>
<dbReference type="Proteomes" id="UP000053797">
    <property type="component" value="Unassembled WGS sequence"/>
</dbReference>
<dbReference type="InterPro" id="IPR036286">
    <property type="entry name" value="LexA/Signal_pep-like_sf"/>
</dbReference>
<name>A0A0V8GK76_9BACL</name>